<dbReference type="Proteomes" id="UP000070700">
    <property type="component" value="Unassembled WGS sequence"/>
</dbReference>
<dbReference type="OrthoDB" id="3944408at2759"/>
<protein>
    <recommendedName>
        <fullName evidence="2">Myb-like DNA-binding domain-containing protein</fullName>
    </recommendedName>
</protein>
<evidence type="ECO:0000256" key="1">
    <source>
        <dbReference type="SAM" id="MobiDB-lite"/>
    </source>
</evidence>
<evidence type="ECO:0000259" key="2">
    <source>
        <dbReference type="Pfam" id="PF22980"/>
    </source>
</evidence>
<feature type="compositionally biased region" description="Acidic residues" evidence="1">
    <location>
        <begin position="108"/>
        <end position="133"/>
    </location>
</feature>
<sequence>MAQPITFSPADQALCLAVLKQVEVGKVNYELLRVELGLPSKNAAQVRWSRFNTKLKAGAGVVKEPTETAKPKTGARRGRPPSTANGKGQGKAKGRGNGANKKRKLNLSDDEEEAEMSDIKDEEEDADVEEGGDDTSLMTPFQTPTRKLPTRQVRVQSFKEESDEEEGEEGKEEEMVDMEKGMDGKGKETNDAANGGTDMAGQSDDEV</sequence>
<dbReference type="KEGG" id="psco:LY89DRAFT_692508"/>
<dbReference type="InterPro" id="IPR054505">
    <property type="entry name" value="Myb_DNA-bind_8"/>
</dbReference>
<name>A0A132B2B1_MOLSC</name>
<gene>
    <name evidence="3" type="ORF">LY89DRAFT_692508</name>
</gene>
<reference evidence="3 4" key="1">
    <citation type="submission" date="2015-10" db="EMBL/GenBank/DDBJ databases">
        <title>Full genome of DAOMC 229536 Phialocephala scopiformis, a fungal endophyte of spruce producing the potent anti-insectan compound rugulosin.</title>
        <authorList>
            <consortium name="DOE Joint Genome Institute"/>
            <person name="Walker A.K."/>
            <person name="Frasz S.L."/>
            <person name="Seifert K.A."/>
            <person name="Miller J.D."/>
            <person name="Mondo S.J."/>
            <person name="Labutti K."/>
            <person name="Lipzen A."/>
            <person name="Dockter R."/>
            <person name="Kennedy M."/>
            <person name="Grigoriev I.V."/>
            <person name="Spatafora J.W."/>
        </authorList>
    </citation>
    <scope>NUCLEOTIDE SEQUENCE [LARGE SCALE GENOMIC DNA]</scope>
    <source>
        <strain evidence="3 4">CBS 120377</strain>
    </source>
</reference>
<dbReference type="Pfam" id="PF22980">
    <property type="entry name" value="Myb_DNA-bind_8"/>
    <property type="match status" value="1"/>
</dbReference>
<proteinExistence type="predicted"/>
<dbReference type="GeneID" id="28826279"/>
<keyword evidence="4" id="KW-1185">Reference proteome</keyword>
<dbReference type="AlphaFoldDB" id="A0A132B2B1"/>
<feature type="domain" description="Myb-like DNA-binding" evidence="2">
    <location>
        <begin position="11"/>
        <end position="55"/>
    </location>
</feature>
<accession>A0A132B2B1</accession>
<feature type="region of interest" description="Disordered" evidence="1">
    <location>
        <begin position="62"/>
        <end position="207"/>
    </location>
</feature>
<evidence type="ECO:0000313" key="4">
    <source>
        <dbReference type="Proteomes" id="UP000070700"/>
    </source>
</evidence>
<dbReference type="EMBL" id="KQ947447">
    <property type="protein sequence ID" value="KUJ06383.1"/>
    <property type="molecule type" value="Genomic_DNA"/>
</dbReference>
<organism evidence="3 4">
    <name type="scientific">Mollisia scopiformis</name>
    <name type="common">Conifer needle endophyte fungus</name>
    <name type="synonym">Phialocephala scopiformis</name>
    <dbReference type="NCBI Taxonomy" id="149040"/>
    <lineage>
        <taxon>Eukaryota</taxon>
        <taxon>Fungi</taxon>
        <taxon>Dikarya</taxon>
        <taxon>Ascomycota</taxon>
        <taxon>Pezizomycotina</taxon>
        <taxon>Leotiomycetes</taxon>
        <taxon>Helotiales</taxon>
        <taxon>Mollisiaceae</taxon>
        <taxon>Mollisia</taxon>
    </lineage>
</organism>
<evidence type="ECO:0000313" key="3">
    <source>
        <dbReference type="EMBL" id="KUJ06383.1"/>
    </source>
</evidence>
<dbReference type="InParanoid" id="A0A132B2B1"/>
<feature type="compositionally biased region" description="Acidic residues" evidence="1">
    <location>
        <begin position="161"/>
        <end position="176"/>
    </location>
</feature>
<feature type="compositionally biased region" description="Polar residues" evidence="1">
    <location>
        <begin position="136"/>
        <end position="145"/>
    </location>
</feature>
<feature type="compositionally biased region" description="Basic residues" evidence="1">
    <location>
        <begin position="90"/>
        <end position="105"/>
    </location>
</feature>
<dbReference type="RefSeq" id="XP_018060738.1">
    <property type="nucleotide sequence ID" value="XM_018216553.1"/>
</dbReference>
<feature type="compositionally biased region" description="Basic and acidic residues" evidence="1">
    <location>
        <begin position="177"/>
        <end position="190"/>
    </location>
</feature>